<name>A0ABT0JYW6_9ACTN</name>
<dbReference type="InterPro" id="IPR028082">
    <property type="entry name" value="Peripla_BP_I"/>
</dbReference>
<comment type="similarity">
    <text evidence="1">Belongs to the leucine-binding protein family.</text>
</comment>
<sequence length="407" mass="40887">MSTLSALVLLAAGCGSSGSDDTSSTSGSGGTSTANAATVLGPVNKAAGAPVKIGLISDGKGPSSDTSIEGPVTEATVKYLNERKGGIAGRPIQLVRCETQNDAAKATDCGNQMVEEKVAAVVVGQSSVADAAWQPVHAAHVPFFVYAANTASLLTDPTSTFSLGDPTAQVRAAVDLAKSNGLKKVTAIVIDVPPALGSFKADGPKIASEAGVQLTLLPVPLGTADMSPQLQKLAGSDSAAFILGSEGFCIAALNGLRTVGFTGPVGAIGICASDAIRKAVTGGLKGTSIVGTVPFGTDNPSTRLYDAVLSTYGKSVDPNSVTGLSMFMTFSGFQTAVAGLKGDVTPAAVTSAIRSMPESELPASGGQKFQCSGKLEPNYPAVCLRGALTTKLDDKGKPTDYKVLATS</sequence>
<dbReference type="Gene3D" id="3.40.50.2300">
    <property type="match status" value="2"/>
</dbReference>
<keyword evidence="2" id="KW-0732">Signal</keyword>
<evidence type="ECO:0000313" key="5">
    <source>
        <dbReference type="Proteomes" id="UP001201873"/>
    </source>
</evidence>
<dbReference type="InterPro" id="IPR028081">
    <property type="entry name" value="Leu-bd"/>
</dbReference>
<proteinExistence type="inferred from homology"/>
<dbReference type="Proteomes" id="UP001201873">
    <property type="component" value="Unassembled WGS sequence"/>
</dbReference>
<reference evidence="4 5" key="1">
    <citation type="submission" date="2022-04" db="EMBL/GenBank/DDBJ databases">
        <title>Genome diversity in the genus Frankia.</title>
        <authorList>
            <person name="Carlos-Shanley C."/>
            <person name="Hahn D."/>
        </authorList>
    </citation>
    <scope>NUCLEOTIDE SEQUENCE [LARGE SCALE GENOMIC DNA]</scope>
    <source>
        <strain evidence="4 5">Ag45/Mut15</strain>
    </source>
</reference>
<evidence type="ECO:0000259" key="3">
    <source>
        <dbReference type="Pfam" id="PF13458"/>
    </source>
</evidence>
<keyword evidence="5" id="KW-1185">Reference proteome</keyword>
<dbReference type="EMBL" id="JALKFT010000011">
    <property type="protein sequence ID" value="MCK9876696.1"/>
    <property type="molecule type" value="Genomic_DNA"/>
</dbReference>
<gene>
    <name evidence="4" type="ORF">MXD59_13065</name>
</gene>
<dbReference type="PANTHER" id="PTHR30483">
    <property type="entry name" value="LEUCINE-SPECIFIC-BINDING PROTEIN"/>
    <property type="match status" value="1"/>
</dbReference>
<dbReference type="SUPFAM" id="SSF53822">
    <property type="entry name" value="Periplasmic binding protein-like I"/>
    <property type="match status" value="1"/>
</dbReference>
<evidence type="ECO:0000313" key="4">
    <source>
        <dbReference type="EMBL" id="MCK9876696.1"/>
    </source>
</evidence>
<evidence type="ECO:0000256" key="1">
    <source>
        <dbReference type="ARBA" id="ARBA00010062"/>
    </source>
</evidence>
<dbReference type="RefSeq" id="WP_248824925.1">
    <property type="nucleotide sequence ID" value="NZ_JALKFT010000011.1"/>
</dbReference>
<dbReference type="Pfam" id="PF13458">
    <property type="entry name" value="Peripla_BP_6"/>
    <property type="match status" value="1"/>
</dbReference>
<protein>
    <submittedName>
        <fullName evidence="4">ABC transporter substrate-binding protein</fullName>
    </submittedName>
</protein>
<dbReference type="InterPro" id="IPR051010">
    <property type="entry name" value="BCAA_transport"/>
</dbReference>
<evidence type="ECO:0000256" key="2">
    <source>
        <dbReference type="ARBA" id="ARBA00022729"/>
    </source>
</evidence>
<organism evidence="4 5">
    <name type="scientific">Frankia umida</name>
    <dbReference type="NCBI Taxonomy" id="573489"/>
    <lineage>
        <taxon>Bacteria</taxon>
        <taxon>Bacillati</taxon>
        <taxon>Actinomycetota</taxon>
        <taxon>Actinomycetes</taxon>
        <taxon>Frankiales</taxon>
        <taxon>Frankiaceae</taxon>
        <taxon>Frankia</taxon>
    </lineage>
</organism>
<dbReference type="PANTHER" id="PTHR30483:SF6">
    <property type="entry name" value="PERIPLASMIC BINDING PROTEIN OF ABC TRANSPORTER FOR NATURAL AMINO ACIDS"/>
    <property type="match status" value="1"/>
</dbReference>
<accession>A0ABT0JYW6</accession>
<comment type="caution">
    <text evidence="4">The sequence shown here is derived from an EMBL/GenBank/DDBJ whole genome shotgun (WGS) entry which is preliminary data.</text>
</comment>
<feature type="domain" description="Leucine-binding protein" evidence="3">
    <location>
        <begin position="50"/>
        <end position="376"/>
    </location>
</feature>